<comment type="caution">
    <text evidence="3">The sequence shown here is derived from an EMBL/GenBank/DDBJ whole genome shotgun (WGS) entry which is preliminary data.</text>
</comment>
<dbReference type="Gene3D" id="3.60.10.10">
    <property type="entry name" value="Endonuclease/exonuclease/phosphatase"/>
    <property type="match status" value="1"/>
</dbReference>
<evidence type="ECO:0000256" key="1">
    <source>
        <dbReference type="SAM" id="SignalP"/>
    </source>
</evidence>
<dbReference type="Proteomes" id="UP000518300">
    <property type="component" value="Unassembled WGS sequence"/>
</dbReference>
<accession>A0A848L694</accession>
<dbReference type="GO" id="GO:0005509">
    <property type="term" value="F:calcium ion binding"/>
    <property type="evidence" value="ECO:0007669"/>
    <property type="project" value="InterPro"/>
</dbReference>
<dbReference type="InterPro" id="IPR036691">
    <property type="entry name" value="Endo/exonu/phosph_ase_sf"/>
</dbReference>
<dbReference type="Pfam" id="PF05345">
    <property type="entry name" value="He_PIG"/>
    <property type="match status" value="2"/>
</dbReference>
<gene>
    <name evidence="3" type="ORF">HG543_06305</name>
</gene>
<dbReference type="GO" id="GO:0003824">
    <property type="term" value="F:catalytic activity"/>
    <property type="evidence" value="ECO:0007669"/>
    <property type="project" value="InterPro"/>
</dbReference>
<evidence type="ECO:0000313" key="4">
    <source>
        <dbReference type="Proteomes" id="UP000518300"/>
    </source>
</evidence>
<evidence type="ECO:0000259" key="2">
    <source>
        <dbReference type="Pfam" id="PF03372"/>
    </source>
</evidence>
<organism evidence="3 4">
    <name type="scientific">Pyxidicoccus fallax</name>
    <dbReference type="NCBI Taxonomy" id="394095"/>
    <lineage>
        <taxon>Bacteria</taxon>
        <taxon>Pseudomonadati</taxon>
        <taxon>Myxococcota</taxon>
        <taxon>Myxococcia</taxon>
        <taxon>Myxococcales</taxon>
        <taxon>Cystobacterineae</taxon>
        <taxon>Myxococcaceae</taxon>
        <taxon>Pyxidicoccus</taxon>
    </lineage>
</organism>
<dbReference type="Pfam" id="PF03372">
    <property type="entry name" value="Exo_endo_phos"/>
    <property type="match status" value="1"/>
</dbReference>
<dbReference type="InterPro" id="IPR013783">
    <property type="entry name" value="Ig-like_fold"/>
</dbReference>
<dbReference type="PROSITE" id="PS51257">
    <property type="entry name" value="PROKAR_LIPOPROTEIN"/>
    <property type="match status" value="1"/>
</dbReference>
<dbReference type="InterPro" id="IPR015919">
    <property type="entry name" value="Cadherin-like_sf"/>
</dbReference>
<dbReference type="GO" id="GO:0016020">
    <property type="term" value="C:membrane"/>
    <property type="evidence" value="ECO:0007669"/>
    <property type="project" value="InterPro"/>
</dbReference>
<protein>
    <recommendedName>
        <fullName evidence="2">Endonuclease/exonuclease/phosphatase domain-containing protein</fullName>
    </recommendedName>
</protein>
<dbReference type="InterPro" id="IPR005135">
    <property type="entry name" value="Endo/exonuclease/phosphatase"/>
</dbReference>
<keyword evidence="4" id="KW-1185">Reference proteome</keyword>
<proteinExistence type="predicted"/>
<dbReference type="RefSeq" id="WP_169343768.1">
    <property type="nucleotide sequence ID" value="NZ_JABBJJ010000019.1"/>
</dbReference>
<feature type="signal peptide" evidence="1">
    <location>
        <begin position="1"/>
        <end position="24"/>
    </location>
</feature>
<name>A0A848L694_9BACT</name>
<dbReference type="SUPFAM" id="SSF56219">
    <property type="entry name" value="DNase I-like"/>
    <property type="match status" value="1"/>
</dbReference>
<dbReference type="SUPFAM" id="SSF49313">
    <property type="entry name" value="Cadherin-like"/>
    <property type="match status" value="1"/>
</dbReference>
<reference evidence="3 4" key="1">
    <citation type="submission" date="2020-04" db="EMBL/GenBank/DDBJ databases">
        <title>Draft genome of Pyxidicoccus fallax type strain.</title>
        <authorList>
            <person name="Whitworth D.E."/>
        </authorList>
    </citation>
    <scope>NUCLEOTIDE SEQUENCE [LARGE SCALE GENOMIC DNA]</scope>
    <source>
        <strain evidence="3 4">DSM 14698</strain>
    </source>
</reference>
<feature type="domain" description="Endonuclease/exonuclease/phosphatase" evidence="2">
    <location>
        <begin position="219"/>
        <end position="477"/>
    </location>
</feature>
<evidence type="ECO:0000313" key="3">
    <source>
        <dbReference type="EMBL" id="NMO14470.1"/>
    </source>
</evidence>
<dbReference type="EMBL" id="JABBJJ010000019">
    <property type="protein sequence ID" value="NMO14470.1"/>
    <property type="molecule type" value="Genomic_DNA"/>
</dbReference>
<dbReference type="Gene3D" id="2.60.40.10">
    <property type="entry name" value="Immunoglobulins"/>
    <property type="match status" value="2"/>
</dbReference>
<feature type="chain" id="PRO_5032698391" description="Endonuclease/exonuclease/phosphatase domain-containing protein" evidence="1">
    <location>
        <begin position="25"/>
        <end position="492"/>
    </location>
</feature>
<dbReference type="AlphaFoldDB" id="A0A848L694"/>
<keyword evidence="1" id="KW-0732">Signal</keyword>
<sequence>MLSVRVTGTLAVLVLLSACSSGRSDPNGPMLPAVELSPTTVGVPYEAMLPATGGTPPLRYSFVGTPPPGFSFYTAEARLTGPGTEPGDYTLTVGVQDADGHEDVRTYALKIWPLPAVSGAEPPFATTGSNYLHTFAATGRPPLRWSVAEGSLPMGLNFSQDGVLSGVPQGSGIHPLTLRVQDGSGVWAEARVTLRVGSPGEQPDGGPLPTDSFPVSVANWNIEWFGDPMFGPSDEPLQLANVQAVIADAGADIWGLAEIVNTDRFNELKAQLPGYDGFLANDASRVSAGTSYYDARDQKLGVLFKSDVVRVLQARVVLTQYSNDFAGRPPLRVDLRITRDGASVDMTLLVVHLKATTSDDPTEDYQRRRAAAGWLKDYLDAQLPTQRVMVVGDWNDDVDVSTVGGLDTPFRDFVNDTADYVFPTQALSLAGIRSTASRPAFIDHQLASNEMAAAYVANSVTSMRPAITRYSSTTSDHYPILSRYDFNPNGLR</sequence>